<accession>A0A3S1B643</accession>
<organism evidence="3 4">
    <name type="scientific">Elysia chlorotica</name>
    <name type="common">Eastern emerald elysia</name>
    <name type="synonym">Sea slug</name>
    <dbReference type="NCBI Taxonomy" id="188477"/>
    <lineage>
        <taxon>Eukaryota</taxon>
        <taxon>Metazoa</taxon>
        <taxon>Spiralia</taxon>
        <taxon>Lophotrochozoa</taxon>
        <taxon>Mollusca</taxon>
        <taxon>Gastropoda</taxon>
        <taxon>Heterobranchia</taxon>
        <taxon>Euthyneura</taxon>
        <taxon>Panpulmonata</taxon>
        <taxon>Sacoglossa</taxon>
        <taxon>Placobranchoidea</taxon>
        <taxon>Plakobranchidae</taxon>
        <taxon>Elysia</taxon>
    </lineage>
</organism>
<evidence type="ECO:0000313" key="3">
    <source>
        <dbReference type="EMBL" id="RUS80761.1"/>
    </source>
</evidence>
<feature type="transmembrane region" description="Helical" evidence="2">
    <location>
        <begin position="12"/>
        <end position="36"/>
    </location>
</feature>
<evidence type="ECO:0000313" key="4">
    <source>
        <dbReference type="Proteomes" id="UP000271974"/>
    </source>
</evidence>
<sequence length="491" mass="54026">MAFGRSNRKPPNQILCLFIVLVIVASLIWPLLLIAYTRAGYTRIYGAQKPEILQLETHASPEYMQEERHVTSAKDENETDTVLSDNRTDPANQNSVARLKDDRKPQKSKTLAKSDAISMLRSYKRLKNTRENKPAMASQSRLKSTTQDDATTSYGKDTSWEIFNAEYRQMNQDDSDFTNQLYNSLQEEAAKNGKKHLRLKRDADGPGILNQTGSSDECVTMEIPDVSFKPVSAELVLVDTKTGKEESQARGLVLDQNYTQCGLKIDHAYNATLIVKGQNPDELGLWAGTMITTHRFPIAPDYFYLIGETHITLIVRLPKLAFYDSPDTSRVVTIKSNDSTEEEDPQNSSGGLRGQSGDDGSPFIKPAGRRRRGLGDMPDTSFGLGGADGPNSNGDTGNTDFLFLETEDRIPKVNENDESTITEQDPGDILSDIYTLSSPVFDALENESASDFRAKRHIPIVNAVGGVTSTPTPLTGTGILTTPVVPAVGDP</sequence>
<feature type="compositionally biased region" description="Polar residues" evidence="1">
    <location>
        <begin position="137"/>
        <end position="154"/>
    </location>
</feature>
<name>A0A3S1B643_ELYCH</name>
<feature type="compositionally biased region" description="Basic and acidic residues" evidence="1">
    <location>
        <begin position="65"/>
        <end position="76"/>
    </location>
</feature>
<comment type="caution">
    <text evidence="3">The sequence shown here is derived from an EMBL/GenBank/DDBJ whole genome shotgun (WGS) entry which is preliminary data.</text>
</comment>
<dbReference type="Proteomes" id="UP000271974">
    <property type="component" value="Unassembled WGS sequence"/>
</dbReference>
<protein>
    <submittedName>
        <fullName evidence="3">Uncharacterized protein</fullName>
    </submittedName>
</protein>
<keyword evidence="2" id="KW-1133">Transmembrane helix</keyword>
<dbReference type="AlphaFoldDB" id="A0A3S1B643"/>
<keyword evidence="2" id="KW-0472">Membrane</keyword>
<feature type="region of interest" description="Disordered" evidence="1">
    <location>
        <begin position="64"/>
        <end position="154"/>
    </location>
</feature>
<proteinExistence type="predicted"/>
<keyword evidence="4" id="KW-1185">Reference proteome</keyword>
<feature type="region of interest" description="Disordered" evidence="1">
    <location>
        <begin position="334"/>
        <end position="400"/>
    </location>
</feature>
<gene>
    <name evidence="3" type="ORF">EGW08_011484</name>
</gene>
<dbReference type="EMBL" id="RQTK01000374">
    <property type="protein sequence ID" value="RUS80761.1"/>
    <property type="molecule type" value="Genomic_DNA"/>
</dbReference>
<feature type="compositionally biased region" description="Polar residues" evidence="1">
    <location>
        <begin position="80"/>
        <end position="96"/>
    </location>
</feature>
<dbReference type="OrthoDB" id="10667489at2759"/>
<evidence type="ECO:0000256" key="1">
    <source>
        <dbReference type="SAM" id="MobiDB-lite"/>
    </source>
</evidence>
<feature type="compositionally biased region" description="Polar residues" evidence="1">
    <location>
        <begin position="390"/>
        <end position="399"/>
    </location>
</feature>
<feature type="non-terminal residue" evidence="3">
    <location>
        <position position="491"/>
    </location>
</feature>
<evidence type="ECO:0000256" key="2">
    <source>
        <dbReference type="SAM" id="Phobius"/>
    </source>
</evidence>
<keyword evidence="2" id="KW-0812">Transmembrane</keyword>
<feature type="region of interest" description="Disordered" evidence="1">
    <location>
        <begin position="193"/>
        <end position="214"/>
    </location>
</feature>
<reference evidence="3 4" key="1">
    <citation type="submission" date="2019-01" db="EMBL/GenBank/DDBJ databases">
        <title>A draft genome assembly of the solar-powered sea slug Elysia chlorotica.</title>
        <authorList>
            <person name="Cai H."/>
            <person name="Li Q."/>
            <person name="Fang X."/>
            <person name="Li J."/>
            <person name="Curtis N.E."/>
            <person name="Altenburger A."/>
            <person name="Shibata T."/>
            <person name="Feng M."/>
            <person name="Maeda T."/>
            <person name="Schwartz J.A."/>
            <person name="Shigenobu S."/>
            <person name="Lundholm N."/>
            <person name="Nishiyama T."/>
            <person name="Yang H."/>
            <person name="Hasebe M."/>
            <person name="Li S."/>
            <person name="Pierce S.K."/>
            <person name="Wang J."/>
        </authorList>
    </citation>
    <scope>NUCLEOTIDE SEQUENCE [LARGE SCALE GENOMIC DNA]</scope>
    <source>
        <strain evidence="3">EC2010</strain>
        <tissue evidence="3">Whole organism of an adult</tissue>
    </source>
</reference>